<name>A0A4D9EQW3_9SAUR</name>
<dbReference type="AlphaFoldDB" id="A0A4D9EQW3"/>
<evidence type="ECO:0000313" key="2">
    <source>
        <dbReference type="Proteomes" id="UP000297703"/>
    </source>
</evidence>
<gene>
    <name evidence="1" type="ORF">DR999_PMT02831</name>
</gene>
<accession>A0A4D9EQW3</accession>
<protein>
    <submittedName>
        <fullName evidence="1">3-hydroxyisobutyryl-CoA hydrolase, mitochondrial</fullName>
    </submittedName>
</protein>
<sequence length="99" mass="11410">MGNTSKYKGESAYQVACQFPAEQSLLLDRMRFQEMATTIIGKLLQNMLELLTRALFLQIDHVLFYCCNCNVASVLLQIPGSRHQHNQVYKAKIFHSVFR</sequence>
<proteinExistence type="predicted"/>
<evidence type="ECO:0000313" key="1">
    <source>
        <dbReference type="EMBL" id="TFK13811.1"/>
    </source>
</evidence>
<dbReference type="Proteomes" id="UP000297703">
    <property type="component" value="Unassembled WGS sequence"/>
</dbReference>
<organism evidence="1 2">
    <name type="scientific">Platysternon megacephalum</name>
    <name type="common">big-headed turtle</name>
    <dbReference type="NCBI Taxonomy" id="55544"/>
    <lineage>
        <taxon>Eukaryota</taxon>
        <taxon>Metazoa</taxon>
        <taxon>Chordata</taxon>
        <taxon>Craniata</taxon>
        <taxon>Vertebrata</taxon>
        <taxon>Euteleostomi</taxon>
        <taxon>Archelosauria</taxon>
        <taxon>Testudinata</taxon>
        <taxon>Testudines</taxon>
        <taxon>Cryptodira</taxon>
        <taxon>Durocryptodira</taxon>
        <taxon>Testudinoidea</taxon>
        <taxon>Platysternidae</taxon>
        <taxon>Platysternon</taxon>
    </lineage>
</organism>
<reference evidence="1 2" key="1">
    <citation type="submission" date="2019-04" db="EMBL/GenBank/DDBJ databases">
        <title>Draft genome of the big-headed turtle Platysternon megacephalum.</title>
        <authorList>
            <person name="Gong S."/>
        </authorList>
    </citation>
    <scope>NUCLEOTIDE SEQUENCE [LARGE SCALE GENOMIC DNA]</scope>
    <source>
        <strain evidence="1">DO16091913</strain>
        <tissue evidence="1">Muscle</tissue>
    </source>
</reference>
<keyword evidence="2" id="KW-1185">Reference proteome</keyword>
<comment type="caution">
    <text evidence="1">The sequence shown here is derived from an EMBL/GenBank/DDBJ whole genome shotgun (WGS) entry which is preliminary data.</text>
</comment>
<reference evidence="1 2" key="2">
    <citation type="submission" date="2019-04" db="EMBL/GenBank/DDBJ databases">
        <title>The genome sequence of big-headed turtle.</title>
        <authorList>
            <person name="Gong S."/>
        </authorList>
    </citation>
    <scope>NUCLEOTIDE SEQUENCE [LARGE SCALE GENOMIC DNA]</scope>
    <source>
        <strain evidence="1">DO16091913</strain>
        <tissue evidence="1">Muscle</tissue>
    </source>
</reference>
<dbReference type="EMBL" id="QXTE01000014">
    <property type="protein sequence ID" value="TFK13811.1"/>
    <property type="molecule type" value="Genomic_DNA"/>
</dbReference>
<dbReference type="GO" id="GO:0016787">
    <property type="term" value="F:hydrolase activity"/>
    <property type="evidence" value="ECO:0007669"/>
    <property type="project" value="UniProtKB-KW"/>
</dbReference>
<keyword evidence="1" id="KW-0378">Hydrolase</keyword>